<dbReference type="Proteomes" id="UP000623467">
    <property type="component" value="Unassembled WGS sequence"/>
</dbReference>
<gene>
    <name evidence="2" type="ORF">MSAN_00943000</name>
</gene>
<keyword evidence="1" id="KW-0472">Membrane</keyword>
<keyword evidence="3" id="KW-1185">Reference proteome</keyword>
<feature type="transmembrane region" description="Helical" evidence="1">
    <location>
        <begin position="20"/>
        <end position="41"/>
    </location>
</feature>
<reference evidence="2" key="1">
    <citation type="submission" date="2020-05" db="EMBL/GenBank/DDBJ databases">
        <title>Mycena genomes resolve the evolution of fungal bioluminescence.</title>
        <authorList>
            <person name="Tsai I.J."/>
        </authorList>
    </citation>
    <scope>NUCLEOTIDE SEQUENCE</scope>
    <source>
        <strain evidence="2">160909Yilan</strain>
    </source>
</reference>
<comment type="caution">
    <text evidence="2">The sequence shown here is derived from an EMBL/GenBank/DDBJ whole genome shotgun (WGS) entry which is preliminary data.</text>
</comment>
<keyword evidence="1" id="KW-0812">Transmembrane</keyword>
<sequence length="252" mass="27450">MFQVASHPAAPRALFWPRLLFLSLALLALPFAVFVTMCVLVRRRRTRHCSFRADSPAPPSPISCDILAAATPDLFSADVPSEFIRYGLLAKSSWMEAGIASLAKSHVPSTRDRMPVTLGVPLRAVPAGALRSYPTHVLAISAPPSKSSHGYGAGREASLFSLHAVVHCSKLPLLPPAPDAHSTLTLLVLPINLPCSPAFAFLHAWMYTGRLDAALGSLIHLPPSFLASRTPLAHLRLEPLGPRKAWRMWRRR</sequence>
<dbReference type="OrthoDB" id="2570975at2759"/>
<proteinExistence type="predicted"/>
<evidence type="ECO:0000313" key="3">
    <source>
        <dbReference type="Proteomes" id="UP000623467"/>
    </source>
</evidence>
<dbReference type="AlphaFoldDB" id="A0A8H6YZX9"/>
<evidence type="ECO:0000256" key="1">
    <source>
        <dbReference type="SAM" id="Phobius"/>
    </source>
</evidence>
<evidence type="ECO:0000313" key="2">
    <source>
        <dbReference type="EMBL" id="KAF7366845.1"/>
    </source>
</evidence>
<organism evidence="2 3">
    <name type="scientific">Mycena sanguinolenta</name>
    <dbReference type="NCBI Taxonomy" id="230812"/>
    <lineage>
        <taxon>Eukaryota</taxon>
        <taxon>Fungi</taxon>
        <taxon>Dikarya</taxon>
        <taxon>Basidiomycota</taxon>
        <taxon>Agaricomycotina</taxon>
        <taxon>Agaricomycetes</taxon>
        <taxon>Agaricomycetidae</taxon>
        <taxon>Agaricales</taxon>
        <taxon>Marasmiineae</taxon>
        <taxon>Mycenaceae</taxon>
        <taxon>Mycena</taxon>
    </lineage>
</organism>
<accession>A0A8H6YZX9</accession>
<dbReference type="EMBL" id="JACAZH010000006">
    <property type="protein sequence ID" value="KAF7366845.1"/>
    <property type="molecule type" value="Genomic_DNA"/>
</dbReference>
<protein>
    <submittedName>
        <fullName evidence="2">Uncharacterized protein</fullName>
    </submittedName>
</protein>
<name>A0A8H6YZX9_9AGAR</name>
<keyword evidence="1" id="KW-1133">Transmembrane helix</keyword>